<feature type="transmembrane region" description="Helical" evidence="1">
    <location>
        <begin position="20"/>
        <end position="41"/>
    </location>
</feature>
<reference evidence="3" key="2">
    <citation type="journal article" date="2024" name="Plant">
        <title>Genomic evolution and insights into agronomic trait innovations of Sesamum species.</title>
        <authorList>
            <person name="Miao H."/>
            <person name="Wang L."/>
            <person name="Qu L."/>
            <person name="Liu H."/>
            <person name="Sun Y."/>
            <person name="Le M."/>
            <person name="Wang Q."/>
            <person name="Wei S."/>
            <person name="Zheng Y."/>
            <person name="Lin W."/>
            <person name="Duan Y."/>
            <person name="Cao H."/>
            <person name="Xiong S."/>
            <person name="Wang X."/>
            <person name="Wei L."/>
            <person name="Li C."/>
            <person name="Ma Q."/>
            <person name="Ju M."/>
            <person name="Zhao R."/>
            <person name="Li G."/>
            <person name="Mu C."/>
            <person name="Tian Q."/>
            <person name="Mei H."/>
            <person name="Zhang T."/>
            <person name="Gao T."/>
            <person name="Zhang H."/>
        </authorList>
    </citation>
    <scope>NUCLEOTIDE SEQUENCE</scope>
    <source>
        <strain evidence="3">KEN1</strain>
    </source>
</reference>
<dbReference type="InterPro" id="IPR052929">
    <property type="entry name" value="RNase_H-like_EbsB-rel"/>
</dbReference>
<dbReference type="GO" id="GO:0003676">
    <property type="term" value="F:nucleic acid binding"/>
    <property type="evidence" value="ECO:0007669"/>
    <property type="project" value="InterPro"/>
</dbReference>
<dbReference type="PANTHER" id="PTHR47074">
    <property type="entry name" value="BNAC02G40300D PROTEIN"/>
    <property type="match status" value="1"/>
</dbReference>
<evidence type="ECO:0000259" key="2">
    <source>
        <dbReference type="Pfam" id="PF13456"/>
    </source>
</evidence>
<accession>A0AAW2WWM1</accession>
<gene>
    <name evidence="3" type="ORF">Slati_1711200</name>
</gene>
<dbReference type="GO" id="GO:0004523">
    <property type="term" value="F:RNA-DNA hybrid ribonuclease activity"/>
    <property type="evidence" value="ECO:0007669"/>
    <property type="project" value="InterPro"/>
</dbReference>
<dbReference type="InterPro" id="IPR036397">
    <property type="entry name" value="RNaseH_sf"/>
</dbReference>
<dbReference type="Pfam" id="PF13456">
    <property type="entry name" value="RVT_3"/>
    <property type="match status" value="1"/>
</dbReference>
<feature type="domain" description="RNase H type-1" evidence="2">
    <location>
        <begin position="167"/>
        <end position="251"/>
    </location>
</feature>
<keyword evidence="1" id="KW-0812">Transmembrane</keyword>
<dbReference type="PANTHER" id="PTHR47074:SF11">
    <property type="entry name" value="REVERSE TRANSCRIPTASE-LIKE PROTEIN"/>
    <property type="match status" value="1"/>
</dbReference>
<comment type="caution">
    <text evidence="3">The sequence shown here is derived from an EMBL/GenBank/DDBJ whole genome shotgun (WGS) entry which is preliminary data.</text>
</comment>
<dbReference type="Gene3D" id="3.30.420.10">
    <property type="entry name" value="Ribonuclease H-like superfamily/Ribonuclease H"/>
    <property type="match status" value="1"/>
</dbReference>
<keyword evidence="1" id="KW-0472">Membrane</keyword>
<proteinExistence type="predicted"/>
<dbReference type="InterPro" id="IPR012337">
    <property type="entry name" value="RNaseH-like_sf"/>
</dbReference>
<dbReference type="InterPro" id="IPR002156">
    <property type="entry name" value="RNaseH_domain"/>
</dbReference>
<name>A0AAW2WWM1_9LAMI</name>
<dbReference type="AlphaFoldDB" id="A0AAW2WWM1"/>
<protein>
    <recommendedName>
        <fullName evidence="2">RNase H type-1 domain-containing protein</fullName>
    </recommendedName>
</protein>
<organism evidence="3">
    <name type="scientific">Sesamum latifolium</name>
    <dbReference type="NCBI Taxonomy" id="2727402"/>
    <lineage>
        <taxon>Eukaryota</taxon>
        <taxon>Viridiplantae</taxon>
        <taxon>Streptophyta</taxon>
        <taxon>Embryophyta</taxon>
        <taxon>Tracheophyta</taxon>
        <taxon>Spermatophyta</taxon>
        <taxon>Magnoliopsida</taxon>
        <taxon>eudicotyledons</taxon>
        <taxon>Gunneridae</taxon>
        <taxon>Pentapetalae</taxon>
        <taxon>asterids</taxon>
        <taxon>lamiids</taxon>
        <taxon>Lamiales</taxon>
        <taxon>Pedaliaceae</taxon>
        <taxon>Sesamum</taxon>
    </lineage>
</organism>
<dbReference type="SUPFAM" id="SSF53098">
    <property type="entry name" value="Ribonuclease H-like"/>
    <property type="match status" value="1"/>
</dbReference>
<evidence type="ECO:0000313" key="3">
    <source>
        <dbReference type="EMBL" id="KAL0445833.1"/>
    </source>
</evidence>
<keyword evidence="1" id="KW-1133">Transmembrane helix</keyword>
<evidence type="ECO:0000256" key="1">
    <source>
        <dbReference type="SAM" id="Phobius"/>
    </source>
</evidence>
<dbReference type="EMBL" id="JACGWN010000006">
    <property type="protein sequence ID" value="KAL0445833.1"/>
    <property type="molecule type" value="Genomic_DNA"/>
</dbReference>
<reference evidence="3" key="1">
    <citation type="submission" date="2020-06" db="EMBL/GenBank/DDBJ databases">
        <authorList>
            <person name="Li T."/>
            <person name="Hu X."/>
            <person name="Zhang T."/>
            <person name="Song X."/>
            <person name="Zhang H."/>
            <person name="Dai N."/>
            <person name="Sheng W."/>
            <person name="Hou X."/>
            <person name="Wei L."/>
        </authorList>
    </citation>
    <scope>NUCLEOTIDE SEQUENCE</scope>
    <source>
        <strain evidence="3">KEN1</strain>
        <tissue evidence="3">Leaf</tissue>
    </source>
</reference>
<feature type="transmembrane region" description="Helical" evidence="1">
    <location>
        <begin position="84"/>
        <end position="108"/>
    </location>
</feature>
<sequence>MISHRISGRIPRAHPLEPVLLLYGLLRFWFLFIASVAFLLLGRSLEPWAAFNIFLYCHYSRQVWALSNLPWSILHVSTSDPLLWIKHIATSLPHCAFAEFLVFCWYIWWSRNRLCMENISLSPMQTSISASSFINSYRDATASPAEARITERASCWSCPPSGFIKLNFDGALFPNGVDVSLGVVARDETGTVIAWMSLMFPRKAEAEHIEALAARAAAELANSFGWPRVILEGDCLNLIRKLNTPAPNLSNIVLLCPTSNPI</sequence>